<dbReference type="InterPro" id="IPR010897">
    <property type="entry name" value="Spore_II_P"/>
</dbReference>
<feature type="region of interest" description="Disordered" evidence="1">
    <location>
        <begin position="129"/>
        <end position="162"/>
    </location>
</feature>
<accession>W0EF99</accession>
<dbReference type="OrthoDB" id="1633470at2"/>
<name>W0EF99_9FIRM</name>
<dbReference type="HOGENOM" id="CLU_040895_1_0_9"/>
<dbReference type="Proteomes" id="UP000010847">
    <property type="component" value="Chromosome"/>
</dbReference>
<evidence type="ECO:0000256" key="1">
    <source>
        <dbReference type="SAM" id="MobiDB-lite"/>
    </source>
</evidence>
<dbReference type="Pfam" id="PF07454">
    <property type="entry name" value="SpoIIP"/>
    <property type="match status" value="1"/>
</dbReference>
<evidence type="ECO:0000313" key="2">
    <source>
        <dbReference type="EMBL" id="AHF07879.1"/>
    </source>
</evidence>
<keyword evidence="3" id="KW-1185">Reference proteome</keyword>
<dbReference type="KEGG" id="dmt:DESME_13230"/>
<evidence type="ECO:0000313" key="3">
    <source>
        <dbReference type="Proteomes" id="UP000010847"/>
    </source>
</evidence>
<proteinExistence type="predicted"/>
<dbReference type="eggNOG" id="COG0860">
    <property type="taxonomic scope" value="Bacteria"/>
</dbReference>
<dbReference type="RefSeq" id="WP_006715872.1">
    <property type="nucleotide sequence ID" value="NZ_CP007032.1"/>
</dbReference>
<sequence length="363" mass="39932">MLHLKTYSKWSFWPTSRWARGIVFALLALLFLGLFAYALEQGSSRQLVRLLVQQEFPFEAVVMEGIPGYSASERPRLEQVRNQGVSLGTFLLTGVNMSDARTFFLSYFTPPPGGPAWIGWAYNPNDPEFEGFNSGPSLEPIPQDQANNPAPQNQTPTPQPNLGKAEALVGIYHTHNAESYTGDGGPERQEGENGDVVTVGATLKNALDKKGIPTLHSLEIHDAVDFNHAYSKSVVTATQLLQDNPSLKLLIDLHRDGLPPNVSKATTTIKGKEVGKIMIVIGQKNPHWKKNLEISEELISLAEDKYPGLFDTQIRYASDARYNEHLADGALLFEIGSQLNTLEEADGAAEALADVLTDWIKAH</sequence>
<dbReference type="AlphaFoldDB" id="W0EF99"/>
<dbReference type="NCBIfam" id="TIGR02867">
    <property type="entry name" value="spore_II_P"/>
    <property type="match status" value="1"/>
</dbReference>
<dbReference type="EMBL" id="CP007032">
    <property type="protein sequence ID" value="AHF07879.1"/>
    <property type="molecule type" value="Genomic_DNA"/>
</dbReference>
<protein>
    <submittedName>
        <fullName evidence="2">Stage II sporulation protein P</fullName>
    </submittedName>
</protein>
<organism evidence="2 3">
    <name type="scientific">Desulfitobacterium metallireducens DSM 15288</name>
    <dbReference type="NCBI Taxonomy" id="871968"/>
    <lineage>
        <taxon>Bacteria</taxon>
        <taxon>Bacillati</taxon>
        <taxon>Bacillota</taxon>
        <taxon>Clostridia</taxon>
        <taxon>Eubacteriales</taxon>
        <taxon>Desulfitobacteriaceae</taxon>
        <taxon>Desulfitobacterium</taxon>
    </lineage>
</organism>
<feature type="compositionally biased region" description="Low complexity" evidence="1">
    <location>
        <begin position="142"/>
        <end position="156"/>
    </location>
</feature>
<reference evidence="2 3" key="1">
    <citation type="submission" date="2013-12" db="EMBL/GenBank/DDBJ databases">
        <authorList>
            <consortium name="DOE Joint Genome Institute"/>
            <person name="Smidt H."/>
            <person name="Huntemann M."/>
            <person name="Han J."/>
            <person name="Chen A."/>
            <person name="Kyrpides N."/>
            <person name="Mavromatis K."/>
            <person name="Markowitz V."/>
            <person name="Palaniappan K."/>
            <person name="Ivanova N."/>
            <person name="Schaumberg A."/>
            <person name="Pati A."/>
            <person name="Liolios K."/>
            <person name="Nordberg H.P."/>
            <person name="Cantor M.N."/>
            <person name="Hua S.X."/>
            <person name="Woyke T."/>
        </authorList>
    </citation>
    <scope>NUCLEOTIDE SEQUENCE [LARGE SCALE GENOMIC DNA]</scope>
    <source>
        <strain evidence="3">DSM 15288</strain>
    </source>
</reference>
<gene>
    <name evidence="2" type="ORF">DESME_13230</name>
</gene>
<dbReference type="STRING" id="871968.DESME_13230"/>